<accession>A0A1M5U625</accession>
<gene>
    <name evidence="1" type="ORF">SAMN02745129_2422</name>
</gene>
<organism evidence="1 2">
    <name type="scientific">Ferrimonas marina</name>
    <dbReference type="NCBI Taxonomy" id="299255"/>
    <lineage>
        <taxon>Bacteria</taxon>
        <taxon>Pseudomonadati</taxon>
        <taxon>Pseudomonadota</taxon>
        <taxon>Gammaproteobacteria</taxon>
        <taxon>Alteromonadales</taxon>
        <taxon>Ferrimonadaceae</taxon>
        <taxon>Ferrimonas</taxon>
    </lineage>
</organism>
<sequence>MGPRRAREIEKTFNLGTGEMDREVTVVDRQQSELPVMAASEALDWLGCDHGNCVPESTNRAPAVGEHLPGSFYLVLEDDVDSQLARSGDWLLMTAGEPKNCSSKMLVYAAVEGYRPMLCWYRRQLDKVDLWNDSFKKSFDARQVGVRVVAYGTTTIRPHRTMGFAVRPGQ</sequence>
<dbReference type="Proteomes" id="UP000184268">
    <property type="component" value="Unassembled WGS sequence"/>
</dbReference>
<keyword evidence="2" id="KW-1185">Reference proteome</keyword>
<evidence type="ECO:0000313" key="1">
    <source>
        <dbReference type="EMBL" id="SHH58388.1"/>
    </source>
</evidence>
<evidence type="ECO:0000313" key="2">
    <source>
        <dbReference type="Proteomes" id="UP000184268"/>
    </source>
</evidence>
<proteinExistence type="predicted"/>
<dbReference type="EMBL" id="FQXG01000003">
    <property type="protein sequence ID" value="SHH58388.1"/>
    <property type="molecule type" value="Genomic_DNA"/>
</dbReference>
<reference evidence="1 2" key="1">
    <citation type="submission" date="2016-11" db="EMBL/GenBank/DDBJ databases">
        <authorList>
            <person name="Jaros S."/>
            <person name="Januszkiewicz K."/>
            <person name="Wedrychowicz H."/>
        </authorList>
    </citation>
    <scope>NUCLEOTIDE SEQUENCE [LARGE SCALE GENOMIC DNA]</scope>
    <source>
        <strain evidence="1 2">DSM 16917</strain>
    </source>
</reference>
<dbReference type="AlphaFoldDB" id="A0A1M5U625"/>
<protein>
    <submittedName>
        <fullName evidence="1">Uncharacterized protein</fullName>
    </submittedName>
</protein>
<name>A0A1M5U625_9GAMM</name>